<evidence type="ECO:0000256" key="3">
    <source>
        <dbReference type="SAM" id="Phobius"/>
    </source>
</evidence>
<feature type="compositionally biased region" description="Acidic residues" evidence="2">
    <location>
        <begin position="270"/>
        <end position="281"/>
    </location>
</feature>
<feature type="compositionally biased region" description="Basic residues" evidence="2">
    <location>
        <begin position="295"/>
        <end position="309"/>
    </location>
</feature>
<keyword evidence="3" id="KW-0472">Membrane</keyword>
<dbReference type="GO" id="GO:0000774">
    <property type="term" value="F:adenyl-nucleotide exchange factor activity"/>
    <property type="evidence" value="ECO:0007669"/>
    <property type="project" value="TreeGrafter"/>
</dbReference>
<feature type="domain" description="BAG" evidence="5">
    <location>
        <begin position="381"/>
        <end position="445"/>
    </location>
</feature>
<evidence type="ECO:0000259" key="4">
    <source>
        <dbReference type="PROSITE" id="PS50053"/>
    </source>
</evidence>
<dbReference type="SMART" id="SM00264">
    <property type="entry name" value="BAG"/>
    <property type="match status" value="1"/>
</dbReference>
<dbReference type="PROSITE" id="PS50053">
    <property type="entry name" value="UBIQUITIN_2"/>
    <property type="match status" value="1"/>
</dbReference>
<dbReference type="InterPro" id="IPR039773">
    <property type="entry name" value="BAG_chaperone_regulator"/>
</dbReference>
<evidence type="ECO:0000313" key="6">
    <source>
        <dbReference type="EMBL" id="KAK7731517.1"/>
    </source>
</evidence>
<evidence type="ECO:0000256" key="1">
    <source>
        <dbReference type="ARBA" id="ARBA00023186"/>
    </source>
</evidence>
<feature type="transmembrane region" description="Helical" evidence="3">
    <location>
        <begin position="78"/>
        <end position="98"/>
    </location>
</feature>
<sequence length="447" mass="48069">MRQDDQCAVDELVASGFKLPTVASGPPTTLASSGAASRIAGHIANFTSTLIKQLPPSVQTFLDSAGQYIQSTTGVEPAVFYTSTALAAVLLGVIPTAYARSNKGKKGRGIMSRYGWSSGPGRGALSPFNSGLGPEGVPPVTDDDYSYITSEDLENHGVEGEYRREPVDRSRHYTRSGGGPSLVIDEDDILLIKNKGVTYPEHFPAYSIGDGKLLVGDVRERAQMVMKLSDRKTRKTKLLYKGRQLKNDDEPICSYGVKNNSEILVVLPDGADDDSSTDSEEVVVVGSKDEEDRPKKSKSGKKRRSKKKDRNSTSTSPRDSGLEVPGTSRPQSPASGVSGASAPTPAPAPAPAPAVVPGGPIDKLNGIESHFATKMLPLCTQYTANPPSDPKKREDEHRKLSETLMQQVLLKLDEVQTNGEEEARLKRKELVRVVQEVLKGLDDAKVA</sequence>
<comment type="caution">
    <text evidence="6">The sequence shown here is derived from an EMBL/GenBank/DDBJ whole genome shotgun (WGS) entry which is preliminary data.</text>
</comment>
<dbReference type="Gene3D" id="3.10.20.90">
    <property type="entry name" value="Phosphatidylinositol 3-kinase Catalytic Subunit, Chain A, domain 1"/>
    <property type="match status" value="1"/>
</dbReference>
<evidence type="ECO:0000256" key="2">
    <source>
        <dbReference type="SAM" id="MobiDB-lite"/>
    </source>
</evidence>
<protein>
    <recommendedName>
        <fullName evidence="8">BAG domain-containing protein</fullName>
    </recommendedName>
</protein>
<keyword evidence="3" id="KW-1133">Transmembrane helix</keyword>
<dbReference type="SUPFAM" id="SSF63491">
    <property type="entry name" value="BAG domain"/>
    <property type="match status" value="1"/>
</dbReference>
<dbReference type="GO" id="GO:0051087">
    <property type="term" value="F:protein-folding chaperone binding"/>
    <property type="evidence" value="ECO:0007669"/>
    <property type="project" value="InterPro"/>
</dbReference>
<dbReference type="SUPFAM" id="SSF54236">
    <property type="entry name" value="Ubiquitin-like"/>
    <property type="match status" value="1"/>
</dbReference>
<dbReference type="PANTHER" id="PTHR12329:SF16">
    <property type="entry name" value="BAG FAMILY MOLECULAR CHAPERONE REGULATOR 1"/>
    <property type="match status" value="1"/>
</dbReference>
<keyword evidence="1" id="KW-0143">Chaperone</keyword>
<dbReference type="Proteomes" id="UP001320245">
    <property type="component" value="Unassembled WGS sequence"/>
</dbReference>
<dbReference type="AlphaFoldDB" id="A0AAN9U0E0"/>
<dbReference type="InterPro" id="IPR036533">
    <property type="entry name" value="BAG_dom_sf"/>
</dbReference>
<keyword evidence="3" id="KW-0812">Transmembrane</keyword>
<feature type="domain" description="Ubiquitin-like" evidence="4">
    <location>
        <begin position="215"/>
        <end position="267"/>
    </location>
</feature>
<evidence type="ECO:0000259" key="5">
    <source>
        <dbReference type="PROSITE" id="PS51035"/>
    </source>
</evidence>
<dbReference type="PROSITE" id="PS51035">
    <property type="entry name" value="BAG"/>
    <property type="match status" value="1"/>
</dbReference>
<dbReference type="InterPro" id="IPR000626">
    <property type="entry name" value="Ubiquitin-like_dom"/>
</dbReference>
<dbReference type="InterPro" id="IPR029071">
    <property type="entry name" value="Ubiquitin-like_domsf"/>
</dbReference>
<proteinExistence type="predicted"/>
<reference evidence="6 7" key="1">
    <citation type="journal article" date="2023" name="PLoS ONE">
        <title>Cytospora paraplurivora sp. nov. isolated from orchards with fruit tree decline syndrome in Ontario, Canada.</title>
        <authorList>
            <person name="Ilyukhin E."/>
            <person name="Nguyen H.D.T."/>
            <person name="Castle A.J."/>
            <person name="Ellouze W."/>
        </authorList>
    </citation>
    <scope>NUCLEOTIDE SEQUENCE [LARGE SCALE GENOMIC DNA]</scope>
    <source>
        <strain evidence="6 7">FDS-564</strain>
    </source>
</reference>
<feature type="region of interest" description="Disordered" evidence="2">
    <location>
        <begin position="268"/>
        <end position="361"/>
    </location>
</feature>
<dbReference type="Gene3D" id="1.20.58.120">
    <property type="entry name" value="BAG domain"/>
    <property type="match status" value="1"/>
</dbReference>
<feature type="compositionally biased region" description="Low complexity" evidence="2">
    <location>
        <begin position="332"/>
        <end position="343"/>
    </location>
</feature>
<evidence type="ECO:0000313" key="7">
    <source>
        <dbReference type="Proteomes" id="UP001320245"/>
    </source>
</evidence>
<dbReference type="GO" id="GO:0050821">
    <property type="term" value="P:protein stabilization"/>
    <property type="evidence" value="ECO:0007669"/>
    <property type="project" value="TreeGrafter"/>
</dbReference>
<feature type="compositionally biased region" description="Basic and acidic residues" evidence="2">
    <location>
        <begin position="156"/>
        <end position="171"/>
    </location>
</feature>
<dbReference type="PANTHER" id="PTHR12329">
    <property type="entry name" value="BCL2-ASSOCIATED ATHANOGENE"/>
    <property type="match status" value="1"/>
</dbReference>
<dbReference type="InterPro" id="IPR003103">
    <property type="entry name" value="BAG_domain"/>
</dbReference>
<keyword evidence="7" id="KW-1185">Reference proteome</keyword>
<name>A0AAN9U0E0_9PEZI</name>
<evidence type="ECO:0008006" key="8">
    <source>
        <dbReference type="Google" id="ProtNLM"/>
    </source>
</evidence>
<dbReference type="GO" id="GO:0005829">
    <property type="term" value="C:cytosol"/>
    <property type="evidence" value="ECO:0007669"/>
    <property type="project" value="TreeGrafter"/>
</dbReference>
<organism evidence="6 7">
    <name type="scientific">Cytospora paraplurivora</name>
    <dbReference type="NCBI Taxonomy" id="2898453"/>
    <lineage>
        <taxon>Eukaryota</taxon>
        <taxon>Fungi</taxon>
        <taxon>Dikarya</taxon>
        <taxon>Ascomycota</taxon>
        <taxon>Pezizomycotina</taxon>
        <taxon>Sordariomycetes</taxon>
        <taxon>Sordariomycetidae</taxon>
        <taxon>Diaporthales</taxon>
        <taxon>Cytosporaceae</taxon>
        <taxon>Cytospora</taxon>
    </lineage>
</organism>
<dbReference type="EMBL" id="JAJSPL020000056">
    <property type="protein sequence ID" value="KAK7731517.1"/>
    <property type="molecule type" value="Genomic_DNA"/>
</dbReference>
<dbReference type="GO" id="GO:0016020">
    <property type="term" value="C:membrane"/>
    <property type="evidence" value="ECO:0007669"/>
    <property type="project" value="TreeGrafter"/>
</dbReference>
<feature type="region of interest" description="Disordered" evidence="2">
    <location>
        <begin position="156"/>
        <end position="178"/>
    </location>
</feature>
<accession>A0AAN9U0E0</accession>
<dbReference type="Pfam" id="PF02179">
    <property type="entry name" value="BAG"/>
    <property type="match status" value="1"/>
</dbReference>
<feature type="compositionally biased region" description="Pro residues" evidence="2">
    <location>
        <begin position="344"/>
        <end position="354"/>
    </location>
</feature>
<gene>
    <name evidence="6" type="ORF">SLS53_008756</name>
</gene>
<dbReference type="GO" id="GO:0005634">
    <property type="term" value="C:nucleus"/>
    <property type="evidence" value="ECO:0007669"/>
    <property type="project" value="TreeGrafter"/>
</dbReference>